<dbReference type="SUPFAM" id="SSF55031">
    <property type="entry name" value="Bacterial exopeptidase dimerisation domain"/>
    <property type="match status" value="1"/>
</dbReference>
<dbReference type="PANTHER" id="PTHR30575:SF0">
    <property type="entry name" value="XAA-ARG DIPEPTIDASE"/>
    <property type="match status" value="1"/>
</dbReference>
<gene>
    <name evidence="3" type="ORF">SAMN05421734_106166</name>
</gene>
<dbReference type="GO" id="GO:0071713">
    <property type="term" value="F:para-aminobenzoyl-glutamate hydrolase activity"/>
    <property type="evidence" value="ECO:0007669"/>
    <property type="project" value="TreeGrafter"/>
</dbReference>
<evidence type="ECO:0000313" key="3">
    <source>
        <dbReference type="EMBL" id="SDC33071.1"/>
    </source>
</evidence>
<dbReference type="OrthoDB" id="9781032at2"/>
<protein>
    <recommendedName>
        <fullName evidence="1">Peptidase M20 domain-containing protein 2</fullName>
    </recommendedName>
</protein>
<dbReference type="AlphaFoldDB" id="A0A1G6KQI9"/>
<dbReference type="Gene3D" id="3.40.630.10">
    <property type="entry name" value="Zn peptidases"/>
    <property type="match status" value="1"/>
</dbReference>
<dbReference type="CDD" id="cd05672">
    <property type="entry name" value="M20_ACY1L2-like"/>
    <property type="match status" value="1"/>
</dbReference>
<dbReference type="Proteomes" id="UP000242949">
    <property type="component" value="Unassembled WGS sequence"/>
</dbReference>
<dbReference type="InterPro" id="IPR002933">
    <property type="entry name" value="Peptidase_M20"/>
</dbReference>
<sequence>MKKQLQEEFEKIESELQEMSRELFENPELGGEEYKSSQLLIDFLEKHEFIVEKGVVDRPTAFRAVYDSNKEGKAIGFMSEYDALPGVGHGCGHNLIATMGVGAGVVLSKVLDKTGGKVIVYGTPAEETNGAKVPMSDAQFFDELDAAMMVHPEGESSMSGESLAMDAIQYSYHGKTAHAAAAPEQGINALDSVIQLFNGINALREHLRSDVRIHGVINEGGTAANVVPDYASAQFYIRAKDRAYLDEVASKVQSIAEGAALMTGAQLSIENYELSYDDMRTNEPLSEAFRSNLEALGEETILPAKKSLGSIDMGNVSQAAPAIHPYIGMNMPGVVAHTTTFANQTMTKSGMDALRKGGLSLAMTGYDVLTNADLSREIKRAFEETKK</sequence>
<dbReference type="PIRSF" id="PIRSF037226">
    <property type="entry name" value="Amidohydrolase_ACY1L2_prd"/>
    <property type="match status" value="1"/>
</dbReference>
<feature type="domain" description="Peptidase M20 dimerisation" evidence="2">
    <location>
        <begin position="173"/>
        <end position="258"/>
    </location>
</feature>
<dbReference type="FunFam" id="3.30.70.360:FF:000004">
    <property type="entry name" value="Peptidase M20 domain-containing protein 2"/>
    <property type="match status" value="1"/>
</dbReference>
<dbReference type="Pfam" id="PF01546">
    <property type="entry name" value="Peptidase_M20"/>
    <property type="match status" value="1"/>
</dbReference>
<dbReference type="GO" id="GO:0046657">
    <property type="term" value="P:folic acid catabolic process"/>
    <property type="evidence" value="ECO:0007669"/>
    <property type="project" value="TreeGrafter"/>
</dbReference>
<dbReference type="InterPro" id="IPR017439">
    <property type="entry name" value="Amidohydrolase"/>
</dbReference>
<evidence type="ECO:0000313" key="4">
    <source>
        <dbReference type="Proteomes" id="UP000242949"/>
    </source>
</evidence>
<dbReference type="InterPro" id="IPR011650">
    <property type="entry name" value="Peptidase_M20_dimer"/>
</dbReference>
<evidence type="ECO:0000256" key="1">
    <source>
        <dbReference type="PIRNR" id="PIRNR037226"/>
    </source>
</evidence>
<dbReference type="EMBL" id="FMYI01000006">
    <property type="protein sequence ID" value="SDC33071.1"/>
    <property type="molecule type" value="Genomic_DNA"/>
</dbReference>
<dbReference type="NCBIfam" id="TIGR01891">
    <property type="entry name" value="amidohydrolases"/>
    <property type="match status" value="1"/>
</dbReference>
<dbReference type="Gene3D" id="3.30.70.360">
    <property type="match status" value="1"/>
</dbReference>
<dbReference type="SUPFAM" id="SSF53187">
    <property type="entry name" value="Zn-dependent exopeptidases"/>
    <property type="match status" value="1"/>
</dbReference>
<dbReference type="InterPro" id="IPR036264">
    <property type="entry name" value="Bact_exopeptidase_dim_dom"/>
</dbReference>
<dbReference type="STRING" id="1612202.SAMN05421734_106166"/>
<keyword evidence="3" id="KW-0378">Hydrolase</keyword>
<dbReference type="GO" id="GO:0005737">
    <property type="term" value="C:cytoplasm"/>
    <property type="evidence" value="ECO:0007669"/>
    <property type="project" value="TreeGrafter"/>
</dbReference>
<dbReference type="PANTHER" id="PTHR30575">
    <property type="entry name" value="PEPTIDASE M20"/>
    <property type="match status" value="1"/>
</dbReference>
<dbReference type="InterPro" id="IPR052030">
    <property type="entry name" value="Peptidase_M20/M20A_hydrolases"/>
</dbReference>
<dbReference type="Pfam" id="PF07687">
    <property type="entry name" value="M20_dimer"/>
    <property type="match status" value="1"/>
</dbReference>
<proteinExistence type="inferred from homology"/>
<evidence type="ECO:0000259" key="2">
    <source>
        <dbReference type="Pfam" id="PF07687"/>
    </source>
</evidence>
<dbReference type="InterPro" id="IPR017144">
    <property type="entry name" value="Xaa-Arg_dipeptidase"/>
</dbReference>
<organism evidence="3 4">
    <name type="scientific">Pelagirhabdus alkalitolerans</name>
    <dbReference type="NCBI Taxonomy" id="1612202"/>
    <lineage>
        <taxon>Bacteria</taxon>
        <taxon>Bacillati</taxon>
        <taxon>Bacillota</taxon>
        <taxon>Bacilli</taxon>
        <taxon>Bacillales</taxon>
        <taxon>Bacillaceae</taxon>
        <taxon>Pelagirhabdus</taxon>
    </lineage>
</organism>
<dbReference type="RefSeq" id="WP_090796083.1">
    <property type="nucleotide sequence ID" value="NZ_FMYI01000006.1"/>
</dbReference>
<keyword evidence="4" id="KW-1185">Reference proteome</keyword>
<name>A0A1G6KQI9_9BACI</name>
<reference evidence="4" key="1">
    <citation type="submission" date="2016-09" db="EMBL/GenBank/DDBJ databases">
        <authorList>
            <person name="Varghese N."/>
            <person name="Submissions S."/>
        </authorList>
    </citation>
    <scope>NUCLEOTIDE SEQUENCE [LARGE SCALE GENOMIC DNA]</scope>
    <source>
        <strain evidence="4">S5</strain>
    </source>
</reference>
<dbReference type="GO" id="GO:0016805">
    <property type="term" value="F:dipeptidase activity"/>
    <property type="evidence" value="ECO:0007669"/>
    <property type="project" value="InterPro"/>
</dbReference>
<comment type="similarity">
    <text evidence="1">Belongs to the peptidase M20A family.</text>
</comment>
<accession>A0A1G6KQI9</accession>